<sequence>MRVFRAILASLITAALIPLSPAFAQTPVVNQGDLILVQDSRGISYNCTAGYVDKKNARIWTAGHCSHHGSIVYNEQRVAVGTLKHRYNVSENVDHLRGEERRKATADYFFHDISYVDLIDPAMAGANTYSGDRPYTPTAGEQLCRFGATTRAVYCASIFNVTDHLIYVANLNTQGGDSGGPAWVPGEGYVGQAVGAFNFTNREGRSLVMTIIHREDLAQIVPQRTASEGFEHYIPTENELLINSYAIRNANTVFGRDLPDADEFARILRRHEQELKAAEQRVADAEAKLRDASNAHAHAHELAAARAELDALKRKLADADTTQREKNQLATQLEQARAEITSLRTQLNQANASNTERATLAQALKNAQEELTRLKAQLAESTTNNTATDPAEQDNQAQLRAELHAAQEQIAALKAEIAQLSTRPQNPDTSDPGSAGDRDSAGDSGDSADASNRALEQLQAKHDKLKKESTIGIIVAIAAAVFGLIAAFFGWFGKGLKIPT</sequence>
<accession>A0ABU2B9B6</accession>
<evidence type="ECO:0000313" key="5">
    <source>
        <dbReference type="Proteomes" id="UP001183619"/>
    </source>
</evidence>
<dbReference type="RefSeq" id="WP_277104936.1">
    <property type="nucleotide sequence ID" value="NZ_BAAAJS010000058.1"/>
</dbReference>
<keyword evidence="3" id="KW-0732">Signal</keyword>
<evidence type="ECO:0000313" key="4">
    <source>
        <dbReference type="EMBL" id="MDR7355203.1"/>
    </source>
</evidence>
<keyword evidence="5" id="KW-1185">Reference proteome</keyword>
<name>A0ABU2B9B6_9CORY</name>
<feature type="region of interest" description="Disordered" evidence="1">
    <location>
        <begin position="421"/>
        <end position="450"/>
    </location>
</feature>
<dbReference type="InterPro" id="IPR009003">
    <property type="entry name" value="Peptidase_S1_PA"/>
</dbReference>
<evidence type="ECO:0000256" key="1">
    <source>
        <dbReference type="SAM" id="MobiDB-lite"/>
    </source>
</evidence>
<reference evidence="4 5" key="1">
    <citation type="submission" date="2023-07" db="EMBL/GenBank/DDBJ databases">
        <title>Sequencing the genomes of 1000 actinobacteria strains.</title>
        <authorList>
            <person name="Klenk H.-P."/>
        </authorList>
    </citation>
    <scope>NUCLEOTIDE SEQUENCE [LARGE SCALE GENOMIC DNA]</scope>
    <source>
        <strain evidence="4 5">DSM 44508</strain>
    </source>
</reference>
<evidence type="ECO:0000256" key="2">
    <source>
        <dbReference type="SAM" id="Phobius"/>
    </source>
</evidence>
<feature type="signal peptide" evidence="3">
    <location>
        <begin position="1"/>
        <end position="24"/>
    </location>
</feature>
<protein>
    <submittedName>
        <fullName evidence="4">Nucleic acid-binding Zn-ribbon protein</fullName>
    </submittedName>
</protein>
<evidence type="ECO:0000256" key="3">
    <source>
        <dbReference type="SAM" id="SignalP"/>
    </source>
</evidence>
<keyword evidence="2" id="KW-0812">Transmembrane</keyword>
<dbReference type="InterPro" id="IPR043504">
    <property type="entry name" value="Peptidase_S1_PA_chymotrypsin"/>
</dbReference>
<dbReference type="EMBL" id="JAVDYF010000001">
    <property type="protein sequence ID" value="MDR7355203.1"/>
    <property type="molecule type" value="Genomic_DNA"/>
</dbReference>
<dbReference type="SUPFAM" id="SSF50494">
    <property type="entry name" value="Trypsin-like serine proteases"/>
    <property type="match status" value="1"/>
</dbReference>
<feature type="transmembrane region" description="Helical" evidence="2">
    <location>
        <begin position="471"/>
        <end position="492"/>
    </location>
</feature>
<comment type="caution">
    <text evidence="4">The sequence shown here is derived from an EMBL/GenBank/DDBJ whole genome shotgun (WGS) entry which is preliminary data.</text>
</comment>
<keyword evidence="2" id="KW-1133">Transmembrane helix</keyword>
<organism evidence="4 5">
    <name type="scientific">Corynebacterium felinum</name>
    <dbReference type="NCBI Taxonomy" id="131318"/>
    <lineage>
        <taxon>Bacteria</taxon>
        <taxon>Bacillati</taxon>
        <taxon>Actinomycetota</taxon>
        <taxon>Actinomycetes</taxon>
        <taxon>Mycobacteriales</taxon>
        <taxon>Corynebacteriaceae</taxon>
        <taxon>Corynebacterium</taxon>
    </lineage>
</organism>
<dbReference type="Proteomes" id="UP001183619">
    <property type="component" value="Unassembled WGS sequence"/>
</dbReference>
<gene>
    <name evidence="4" type="ORF">J2S37_001741</name>
</gene>
<dbReference type="Gene3D" id="2.40.10.10">
    <property type="entry name" value="Trypsin-like serine proteases"/>
    <property type="match status" value="2"/>
</dbReference>
<keyword evidence="2" id="KW-0472">Membrane</keyword>
<feature type="chain" id="PRO_5045174442" evidence="3">
    <location>
        <begin position="25"/>
        <end position="500"/>
    </location>
</feature>
<proteinExistence type="predicted"/>